<dbReference type="GO" id="GO:0003677">
    <property type="term" value="F:DNA binding"/>
    <property type="evidence" value="ECO:0007669"/>
    <property type="project" value="InterPro"/>
</dbReference>
<sequence>MPQSEAPRLPPGLYDQLLTGALREQLDRDGGLLPKRTSDIDADEAHAAIAQHLEHLLALSLSTLRGKDAAEKQVRLVDRLIATLREELGDDWGERFRLDNPLRRLLAVHAKDEPGSLKRPDTPLARSALLTGTRVDPSLASQLAAEFAAADRVDILCSFIKWSGLRLLLDSLKSLTATPHPEGLPRLRIISTSYMGATDPKAIEALAALPHTEIKVSYDTERTRLHAKAYLVHRATGFGSAYVGSANLSRAALSEGLEWTSKISQYELAHLWQKVTATFESYWNDAEFEAYAADAPERLRRAIDREKQWGAVSMGEMPAFDLRPYPFQEEILDALAAERQVRDKHRHLMVAATGTGKTMIAGFDYHRWAAGSRPSLLFIAHREEILRQALGTFRGILRDQNFGDLLVGGEHPEQHDHLFCSIQRYNSRGLHQLPPDRFDYVVIDEFHHAAAPSYQRLLEWIQPRVLLGLTATPERADGLDVLKHFGGEATAEVRLPDAIERRLLCPFHYFGVADSVDLQGIRWQRGGYNVEDLDQLYTGNDVRAGLVLEKVYQTLLDPRAARGLGFCVSIAHASFMARFFNQHGVPAMSLSSESSDEERCSARERLVRREINFIFVVDLYNEGVDIPEVDTVLFLRPTESLTLYLQQLGRGLRLNDEKDCLTVLDFIGTQRREFRFASRFRALSTDPTGRLEQEIENGFPHLPSGSFIQLERVAQQRVLENVRQSLNLRRPQMIRDLRELGRHLDRPPRLHEALEYLDTTLDEVLKRGLWSRLLHDAELVAEPNVRDEDQLAKGIRRLAHLDDPAHIRFLLGHLQKDLLDDPLRDLRRSILHGTLWGSGGISMGLDEADQRLQGQHSVVSDLKAVMEYRLRNTQTAGGPLDSNLTGPLALHARYTRDEILIGLGHWTQTHRPDFREGVLHLSEKRIDAFFVTLQKTEDAYSPTTMYEDYAISDRLFHWQSQSTTSVESKTGQRYIYHQAVGYTPLLFVRERKYGPGGLAMPYVFLGSAGYVSHEGSRPVSIVWRLEHAMPQRIGRIAKSSVA</sequence>
<dbReference type="SUPFAM" id="SSF56024">
    <property type="entry name" value="Phospholipase D/nuclease"/>
    <property type="match status" value="1"/>
</dbReference>
<feature type="domain" description="Helicase C-terminal" evidence="3">
    <location>
        <begin position="547"/>
        <end position="706"/>
    </location>
</feature>
<dbReference type="SMART" id="SM00487">
    <property type="entry name" value="DEXDc"/>
    <property type="match status" value="1"/>
</dbReference>
<accession>A0A518C070</accession>
<dbReference type="GO" id="GO:0016887">
    <property type="term" value="F:ATP hydrolysis activity"/>
    <property type="evidence" value="ECO:0007669"/>
    <property type="project" value="TreeGrafter"/>
</dbReference>
<dbReference type="Gene3D" id="3.40.50.300">
    <property type="entry name" value="P-loop containing nucleotide triphosphate hydrolases"/>
    <property type="match status" value="2"/>
</dbReference>
<gene>
    <name evidence="4" type="ORF">Pan265_24920</name>
</gene>
<dbReference type="InterPro" id="IPR052511">
    <property type="entry name" value="ATP-dep_Helicase"/>
</dbReference>
<dbReference type="AlphaFoldDB" id="A0A518C070"/>
<dbReference type="Gene3D" id="3.30.870.10">
    <property type="entry name" value="Endonuclease Chain A"/>
    <property type="match status" value="1"/>
</dbReference>
<dbReference type="InterPro" id="IPR001736">
    <property type="entry name" value="PLipase_D/transphosphatidylase"/>
</dbReference>
<feature type="domain" description="PLD phosphodiesterase" evidence="1">
    <location>
        <begin position="221"/>
        <end position="252"/>
    </location>
</feature>
<protein>
    <submittedName>
        <fullName evidence="4">Type I restriction enzyme EcoKI subunit R</fullName>
    </submittedName>
</protein>
<dbReference type="OrthoDB" id="9784774at2"/>
<dbReference type="PROSITE" id="PS51192">
    <property type="entry name" value="HELICASE_ATP_BIND_1"/>
    <property type="match status" value="1"/>
</dbReference>
<dbReference type="Pfam" id="PF11907">
    <property type="entry name" value="DUF3427"/>
    <property type="match status" value="1"/>
</dbReference>
<proteinExistence type="predicted"/>
<feature type="domain" description="Helicase ATP-binding" evidence="2">
    <location>
        <begin position="338"/>
        <end position="491"/>
    </location>
</feature>
<dbReference type="Pfam" id="PF04851">
    <property type="entry name" value="ResIII"/>
    <property type="match status" value="1"/>
</dbReference>
<dbReference type="CDD" id="cd18032">
    <property type="entry name" value="DEXHc_RE_I_III_res"/>
    <property type="match status" value="1"/>
</dbReference>
<evidence type="ECO:0000259" key="1">
    <source>
        <dbReference type="PROSITE" id="PS50035"/>
    </source>
</evidence>
<dbReference type="InterPro" id="IPR001650">
    <property type="entry name" value="Helicase_C-like"/>
</dbReference>
<dbReference type="Pfam" id="PF00271">
    <property type="entry name" value="Helicase_C"/>
    <property type="match status" value="1"/>
</dbReference>
<dbReference type="GO" id="GO:0006793">
    <property type="term" value="P:phosphorus metabolic process"/>
    <property type="evidence" value="ECO:0007669"/>
    <property type="project" value="UniProtKB-ARBA"/>
</dbReference>
<evidence type="ECO:0000259" key="2">
    <source>
        <dbReference type="PROSITE" id="PS51192"/>
    </source>
</evidence>
<dbReference type="EMBL" id="CP036280">
    <property type="protein sequence ID" value="QDU72620.1"/>
    <property type="molecule type" value="Genomic_DNA"/>
</dbReference>
<dbReference type="Proteomes" id="UP000320386">
    <property type="component" value="Chromosome"/>
</dbReference>
<dbReference type="KEGG" id="mcad:Pan265_24920"/>
<dbReference type="InterPro" id="IPR006935">
    <property type="entry name" value="Helicase/UvrB_N"/>
</dbReference>
<dbReference type="PROSITE" id="PS50035">
    <property type="entry name" value="PLD"/>
    <property type="match status" value="1"/>
</dbReference>
<name>A0A518C070_9BACT</name>
<organism evidence="4 5">
    <name type="scientific">Mucisphaera calidilacus</name>
    <dbReference type="NCBI Taxonomy" id="2527982"/>
    <lineage>
        <taxon>Bacteria</taxon>
        <taxon>Pseudomonadati</taxon>
        <taxon>Planctomycetota</taxon>
        <taxon>Phycisphaerae</taxon>
        <taxon>Phycisphaerales</taxon>
        <taxon>Phycisphaeraceae</taxon>
        <taxon>Mucisphaera</taxon>
    </lineage>
</organism>
<dbReference type="InterPro" id="IPR021835">
    <property type="entry name" value="DUF3427"/>
</dbReference>
<evidence type="ECO:0000313" key="5">
    <source>
        <dbReference type="Proteomes" id="UP000320386"/>
    </source>
</evidence>
<dbReference type="InterPro" id="IPR027417">
    <property type="entry name" value="P-loop_NTPase"/>
</dbReference>
<dbReference type="REBASE" id="356607">
    <property type="entry name" value="PbaPan265ORF24920P"/>
</dbReference>
<keyword evidence="5" id="KW-1185">Reference proteome</keyword>
<dbReference type="PANTHER" id="PTHR47962">
    <property type="entry name" value="ATP-DEPENDENT HELICASE LHR-RELATED-RELATED"/>
    <property type="match status" value="1"/>
</dbReference>
<reference evidence="4 5" key="1">
    <citation type="submission" date="2019-02" db="EMBL/GenBank/DDBJ databases">
        <title>Deep-cultivation of Planctomycetes and their phenomic and genomic characterization uncovers novel biology.</title>
        <authorList>
            <person name="Wiegand S."/>
            <person name="Jogler M."/>
            <person name="Boedeker C."/>
            <person name="Pinto D."/>
            <person name="Vollmers J."/>
            <person name="Rivas-Marin E."/>
            <person name="Kohn T."/>
            <person name="Peeters S.H."/>
            <person name="Heuer A."/>
            <person name="Rast P."/>
            <person name="Oberbeckmann S."/>
            <person name="Bunk B."/>
            <person name="Jeske O."/>
            <person name="Meyerdierks A."/>
            <person name="Storesund J.E."/>
            <person name="Kallscheuer N."/>
            <person name="Luecker S."/>
            <person name="Lage O.M."/>
            <person name="Pohl T."/>
            <person name="Merkel B.J."/>
            <person name="Hornburger P."/>
            <person name="Mueller R.-W."/>
            <person name="Bruemmer F."/>
            <person name="Labrenz M."/>
            <person name="Spormann A.M."/>
            <person name="Op den Camp H."/>
            <person name="Overmann J."/>
            <person name="Amann R."/>
            <person name="Jetten M.S.M."/>
            <person name="Mascher T."/>
            <person name="Medema M.H."/>
            <person name="Devos D.P."/>
            <person name="Kaster A.-K."/>
            <person name="Ovreas L."/>
            <person name="Rohde M."/>
            <person name="Galperin M.Y."/>
            <person name="Jogler C."/>
        </authorList>
    </citation>
    <scope>NUCLEOTIDE SEQUENCE [LARGE SCALE GENOMIC DNA]</scope>
    <source>
        <strain evidence="4 5">Pan265</strain>
    </source>
</reference>
<dbReference type="InterPro" id="IPR014001">
    <property type="entry name" value="Helicase_ATP-bd"/>
</dbReference>
<dbReference type="CDD" id="cd18799">
    <property type="entry name" value="SF2_C_EcoAI-like"/>
    <property type="match status" value="1"/>
</dbReference>
<evidence type="ECO:0000313" key="4">
    <source>
        <dbReference type="EMBL" id="QDU72620.1"/>
    </source>
</evidence>
<dbReference type="SMART" id="SM00490">
    <property type="entry name" value="HELICc"/>
    <property type="match status" value="1"/>
</dbReference>
<evidence type="ECO:0000259" key="3">
    <source>
        <dbReference type="PROSITE" id="PS51194"/>
    </source>
</evidence>
<dbReference type="CDD" id="cd09203">
    <property type="entry name" value="PLDc_N_DEXD_b1"/>
    <property type="match status" value="1"/>
</dbReference>
<dbReference type="PROSITE" id="PS51194">
    <property type="entry name" value="HELICASE_CTER"/>
    <property type="match status" value="1"/>
</dbReference>
<dbReference type="PANTHER" id="PTHR47962:SF7">
    <property type="entry name" value="MITOCHONDRIAL ATP-DEPENDENT HELICASE IRC3-RELATED"/>
    <property type="match status" value="1"/>
</dbReference>
<dbReference type="RefSeq" id="WP_145446789.1">
    <property type="nucleotide sequence ID" value="NZ_CP036280.1"/>
</dbReference>
<dbReference type="SUPFAM" id="SSF52540">
    <property type="entry name" value="P-loop containing nucleoside triphosphate hydrolases"/>
    <property type="match status" value="1"/>
</dbReference>
<dbReference type="GO" id="GO:0005524">
    <property type="term" value="F:ATP binding"/>
    <property type="evidence" value="ECO:0007669"/>
    <property type="project" value="InterPro"/>
</dbReference>